<proteinExistence type="predicted"/>
<dbReference type="OMA" id="CRQTKMN"/>
<feature type="domain" description="DUF58" evidence="2">
    <location>
        <begin position="207"/>
        <end position="350"/>
    </location>
</feature>
<name>A0A415J3W0_BACLI</name>
<evidence type="ECO:0000256" key="1">
    <source>
        <dbReference type="SAM" id="Phobius"/>
    </source>
</evidence>
<dbReference type="AlphaFoldDB" id="A0A415J3W0"/>
<feature type="transmembrane region" description="Helical" evidence="1">
    <location>
        <begin position="36"/>
        <end position="58"/>
    </location>
</feature>
<dbReference type="RefSeq" id="WP_003179510.1">
    <property type="nucleotide sequence ID" value="NZ_BOQU01000009.1"/>
</dbReference>
<dbReference type="EMBL" id="NILC01000027">
    <property type="protein sequence ID" value="TWL24354.1"/>
    <property type="molecule type" value="Genomic_DNA"/>
</dbReference>
<feature type="transmembrane region" description="Helical" evidence="1">
    <location>
        <begin position="12"/>
        <end position="30"/>
    </location>
</feature>
<reference evidence="3 4" key="1">
    <citation type="submission" date="2019-06" db="EMBL/GenBank/DDBJ databases">
        <title>Genome sequence analysis of &gt;100 Bacillus licheniformis strains suggests intrinsic resistance to this species.</title>
        <authorList>
            <person name="Wels M."/>
            <person name="Siezen R.J."/>
            <person name="Johansen E."/>
            <person name="Stuer-Lauridsen B."/>
            <person name="Bjerre K."/>
            <person name="Nielsen B.K.K."/>
        </authorList>
    </citation>
    <scope>NUCLEOTIDE SEQUENCE [LARGE SCALE GENOMIC DNA]</scope>
    <source>
        <strain evidence="3 4">BAC-16736</strain>
    </source>
</reference>
<keyword evidence="1" id="KW-0812">Transmembrane</keyword>
<dbReference type="Pfam" id="PF01882">
    <property type="entry name" value="DUF58"/>
    <property type="match status" value="1"/>
</dbReference>
<organism evidence="3 4">
    <name type="scientific">Bacillus licheniformis</name>
    <dbReference type="NCBI Taxonomy" id="1402"/>
    <lineage>
        <taxon>Bacteria</taxon>
        <taxon>Bacillati</taxon>
        <taxon>Bacillota</taxon>
        <taxon>Bacilli</taxon>
        <taxon>Bacillales</taxon>
        <taxon>Bacillaceae</taxon>
        <taxon>Bacillus</taxon>
    </lineage>
</organism>
<evidence type="ECO:0000259" key="2">
    <source>
        <dbReference type="Pfam" id="PF01882"/>
    </source>
</evidence>
<evidence type="ECO:0000313" key="4">
    <source>
        <dbReference type="Proteomes" id="UP000435910"/>
    </source>
</evidence>
<dbReference type="InterPro" id="IPR002881">
    <property type="entry name" value="DUF58"/>
</dbReference>
<gene>
    <name evidence="3" type="ORF">CHCC16736_1155</name>
</gene>
<dbReference type="GeneID" id="92862734"/>
<comment type="caution">
    <text evidence="3">The sequence shown here is derived from an EMBL/GenBank/DDBJ whole genome shotgun (WGS) entry which is preliminary data.</text>
</comment>
<protein>
    <recommendedName>
        <fullName evidence="2">DUF58 domain-containing protein</fullName>
    </recommendedName>
</protein>
<dbReference type="PANTHER" id="PTHR34351">
    <property type="entry name" value="SLR1927 PROTEIN-RELATED"/>
    <property type="match status" value="1"/>
</dbReference>
<dbReference type="Proteomes" id="UP000435910">
    <property type="component" value="Unassembled WGS sequence"/>
</dbReference>
<keyword evidence="1" id="KW-0472">Membrane</keyword>
<evidence type="ECO:0000313" key="3">
    <source>
        <dbReference type="EMBL" id="TWL24354.1"/>
    </source>
</evidence>
<sequence length="403" mass="45869">MRERIGLVMYGWKLFILFLLFASTFCYAMFQGGFVSWFLFYSFLPFALYAFLFAFYPLKNLTAERRLSQGQYKAGDQLEAFVVLKRKWPFPIMFMIVEDCLPDSLGKNRGSAEAKQLLFPWFKKEIKMAYTIDSVPRGDHRLAKIRVRTGDPLGLLERECEIQLEASFLVLPSYQEIAYRASGGSYDEHAGRVSELRRKDSTLASGIREYQPGDRFAWVDWKTSARRSQLMTKEFEQTKGDDLLVFMDQSPSEAFEEIVTFTASIIRSAMRSGTNAGLVSIGKERNVFPVRQGEEQLRKLFYYLAIADCNAVQPFHSLIEGELGHSDMRKAVKYIVTSRITIELVQALKKPLSGGRPVICLVKKKGGDLSSEESAAVQHLKARGIEVNVIYGEHFSRGLAEAR</sequence>
<dbReference type="PANTHER" id="PTHR34351:SF2">
    <property type="entry name" value="DUF58 DOMAIN-CONTAINING PROTEIN"/>
    <property type="match status" value="1"/>
</dbReference>
<keyword evidence="1" id="KW-1133">Transmembrane helix</keyword>
<accession>A0A415J3W0</accession>